<dbReference type="SFLD" id="SFLDG01151">
    <property type="entry name" value="Main.2:_Nu-like"/>
    <property type="match status" value="1"/>
</dbReference>
<comment type="similarity">
    <text evidence="1 6">Belongs to the GST superfamily.</text>
</comment>
<keyword evidence="10" id="KW-1185">Reference proteome</keyword>
<evidence type="ECO:0000256" key="3">
    <source>
        <dbReference type="ARBA" id="ARBA00022679"/>
    </source>
</evidence>
<dbReference type="eggNOG" id="KOG0867">
    <property type="taxonomic scope" value="Eukaryota"/>
</dbReference>
<sequence>MSPPSITLYSHRAGPNPWKVDIVLRHLNIPFETVFIGINGEHKRPPYTNINPNGRVPSLIDHSNNDFTIWESGAIMQYIVQKYDKEHKLLFDNFEDNMHVEQWLMFQMSGQGPYYGQAAWFTRYHPEKVPSAIDRYVKEIKRVLGVLDAWLADKEYLVGGRLSIADIAFVPWHEALGFLDNEEVNNWKKEFPNAAAWHERVMALPAAKASFEAKRKAGEAQQKQ</sequence>
<evidence type="ECO:0000256" key="2">
    <source>
        <dbReference type="ARBA" id="ARBA00012452"/>
    </source>
</evidence>
<feature type="domain" description="GST C-terminal" evidence="8">
    <location>
        <begin position="93"/>
        <end position="220"/>
    </location>
</feature>
<evidence type="ECO:0000256" key="4">
    <source>
        <dbReference type="ARBA" id="ARBA00047960"/>
    </source>
</evidence>
<dbReference type="InterPro" id="IPR036249">
    <property type="entry name" value="Thioredoxin-like_sf"/>
</dbReference>
<comment type="catalytic activity">
    <reaction evidence="4">
        <text>RX + glutathione = an S-substituted glutathione + a halide anion + H(+)</text>
        <dbReference type="Rhea" id="RHEA:16437"/>
        <dbReference type="ChEBI" id="CHEBI:15378"/>
        <dbReference type="ChEBI" id="CHEBI:16042"/>
        <dbReference type="ChEBI" id="CHEBI:17792"/>
        <dbReference type="ChEBI" id="CHEBI:57925"/>
        <dbReference type="ChEBI" id="CHEBI:90779"/>
        <dbReference type="EC" id="2.5.1.18"/>
    </reaction>
</comment>
<dbReference type="GO" id="GO:0004364">
    <property type="term" value="F:glutathione transferase activity"/>
    <property type="evidence" value="ECO:0007669"/>
    <property type="project" value="UniProtKB-EC"/>
</dbReference>
<dbReference type="InParanoid" id="D5GEW8"/>
<accession>D5GEW8</accession>
<dbReference type="SFLD" id="SFLDG00358">
    <property type="entry name" value="Main_(cytGST)"/>
    <property type="match status" value="1"/>
</dbReference>
<dbReference type="EMBL" id="FN430197">
    <property type="protein sequence ID" value="CAZ83061.1"/>
    <property type="molecule type" value="Genomic_DNA"/>
</dbReference>
<dbReference type="HOGENOM" id="CLU_011226_14_2_1"/>
<keyword evidence="3" id="KW-0808">Transferase</keyword>
<feature type="domain" description="GST N-terminal" evidence="7">
    <location>
        <begin position="4"/>
        <end position="87"/>
    </location>
</feature>
<dbReference type="Gene3D" id="1.20.1050.130">
    <property type="match status" value="1"/>
</dbReference>
<dbReference type="InterPro" id="IPR036282">
    <property type="entry name" value="Glutathione-S-Trfase_C_sf"/>
</dbReference>
<dbReference type="CDD" id="cd03048">
    <property type="entry name" value="GST_N_Ure2p_like"/>
    <property type="match status" value="1"/>
</dbReference>
<dbReference type="SUPFAM" id="SSF52833">
    <property type="entry name" value="Thioredoxin-like"/>
    <property type="match status" value="1"/>
</dbReference>
<evidence type="ECO:0000259" key="8">
    <source>
        <dbReference type="PROSITE" id="PS50405"/>
    </source>
</evidence>
<organism evidence="9 10">
    <name type="scientific">Tuber melanosporum (strain Mel28)</name>
    <name type="common">Perigord black truffle</name>
    <dbReference type="NCBI Taxonomy" id="656061"/>
    <lineage>
        <taxon>Eukaryota</taxon>
        <taxon>Fungi</taxon>
        <taxon>Dikarya</taxon>
        <taxon>Ascomycota</taxon>
        <taxon>Pezizomycotina</taxon>
        <taxon>Pezizomycetes</taxon>
        <taxon>Pezizales</taxon>
        <taxon>Tuberaceae</taxon>
        <taxon>Tuber</taxon>
    </lineage>
</organism>
<dbReference type="GeneID" id="9188599"/>
<dbReference type="OMA" id="NPWKVIM"/>
<evidence type="ECO:0000256" key="5">
    <source>
        <dbReference type="ARBA" id="ARBA00060024"/>
    </source>
</evidence>
<dbReference type="KEGG" id="tml:GSTUM_00006625001"/>
<reference evidence="9 10" key="1">
    <citation type="journal article" date="2010" name="Nature">
        <title>Perigord black truffle genome uncovers evolutionary origins and mechanisms of symbiosis.</title>
        <authorList>
            <person name="Martin F."/>
            <person name="Kohler A."/>
            <person name="Murat C."/>
            <person name="Balestrini R."/>
            <person name="Coutinho P.M."/>
            <person name="Jaillon O."/>
            <person name="Montanini B."/>
            <person name="Morin E."/>
            <person name="Noel B."/>
            <person name="Percudani R."/>
            <person name="Porcel B."/>
            <person name="Rubini A."/>
            <person name="Amicucci A."/>
            <person name="Amselem J."/>
            <person name="Anthouard V."/>
            <person name="Arcioni S."/>
            <person name="Artiguenave F."/>
            <person name="Aury J.M."/>
            <person name="Ballario P."/>
            <person name="Bolchi A."/>
            <person name="Brenna A."/>
            <person name="Brun A."/>
            <person name="Buee M."/>
            <person name="Cantarel B."/>
            <person name="Chevalier G."/>
            <person name="Couloux A."/>
            <person name="Da Silva C."/>
            <person name="Denoeud F."/>
            <person name="Duplessis S."/>
            <person name="Ghignone S."/>
            <person name="Hilselberger B."/>
            <person name="Iotti M."/>
            <person name="Marcais B."/>
            <person name="Mello A."/>
            <person name="Miranda M."/>
            <person name="Pacioni G."/>
            <person name="Quesneville H."/>
            <person name="Riccioni C."/>
            <person name="Ruotolo R."/>
            <person name="Splivallo R."/>
            <person name="Stocchi V."/>
            <person name="Tisserant E."/>
            <person name="Viscomi A.R."/>
            <person name="Zambonelli A."/>
            <person name="Zampieri E."/>
            <person name="Henrissat B."/>
            <person name="Lebrun M.H."/>
            <person name="Paolocci F."/>
            <person name="Bonfante P."/>
            <person name="Ottonello S."/>
            <person name="Wincker P."/>
        </authorList>
    </citation>
    <scope>NUCLEOTIDE SEQUENCE [LARGE SCALE GENOMIC DNA]</scope>
    <source>
        <strain evidence="9 10">Mel28</strain>
    </source>
</reference>
<name>D5GEW8_TUBMM</name>
<proteinExistence type="inferred from homology"/>
<dbReference type="GO" id="GO:0005634">
    <property type="term" value="C:nucleus"/>
    <property type="evidence" value="ECO:0007669"/>
    <property type="project" value="UniProtKB-ARBA"/>
</dbReference>
<dbReference type="InterPro" id="IPR004046">
    <property type="entry name" value="GST_C"/>
</dbReference>
<protein>
    <recommendedName>
        <fullName evidence="2">glutathione transferase</fullName>
        <ecNumber evidence="2">2.5.1.18</ecNumber>
    </recommendedName>
</protein>
<dbReference type="SFLD" id="SFLDS00019">
    <property type="entry name" value="Glutathione_Transferase_(cytos"/>
    <property type="match status" value="1"/>
</dbReference>
<dbReference type="InterPro" id="IPR040079">
    <property type="entry name" value="Glutathione_S-Trfase"/>
</dbReference>
<dbReference type="InterPro" id="IPR010987">
    <property type="entry name" value="Glutathione-S-Trfase_C-like"/>
</dbReference>
<dbReference type="AlphaFoldDB" id="D5GEW8"/>
<dbReference type="PROSITE" id="PS50405">
    <property type="entry name" value="GST_CTER"/>
    <property type="match status" value="1"/>
</dbReference>
<evidence type="ECO:0000313" key="10">
    <source>
        <dbReference type="Proteomes" id="UP000006911"/>
    </source>
</evidence>
<dbReference type="FunFam" id="1.20.1050.130:FF:000016">
    <property type="entry name" value="Glutathione S-transferase 1"/>
    <property type="match status" value="1"/>
</dbReference>
<comment type="function">
    <text evidence="5">Involved in the oxidative stress response and detoxification.</text>
</comment>
<evidence type="ECO:0000259" key="7">
    <source>
        <dbReference type="PROSITE" id="PS50404"/>
    </source>
</evidence>
<dbReference type="PROSITE" id="PS50404">
    <property type="entry name" value="GST_NTER"/>
    <property type="match status" value="1"/>
</dbReference>
<gene>
    <name evidence="9" type="ORF">GSTUM_00006625001</name>
</gene>
<dbReference type="Pfam" id="PF00043">
    <property type="entry name" value="GST_C"/>
    <property type="match status" value="1"/>
</dbReference>
<dbReference type="STRING" id="656061.D5GEW8"/>
<evidence type="ECO:0000256" key="6">
    <source>
        <dbReference type="RuleBase" id="RU003494"/>
    </source>
</evidence>
<evidence type="ECO:0000313" key="9">
    <source>
        <dbReference type="EMBL" id="CAZ83061.1"/>
    </source>
</evidence>
<dbReference type="InterPro" id="IPR004045">
    <property type="entry name" value="Glutathione_S-Trfase_N"/>
</dbReference>
<dbReference type="Proteomes" id="UP000006911">
    <property type="component" value="Unassembled WGS sequence"/>
</dbReference>
<dbReference type="PANTHER" id="PTHR44051:SF3">
    <property type="entry name" value="TRANSCRIPTIONAL REGULATOR URE2"/>
    <property type="match status" value="1"/>
</dbReference>
<dbReference type="Pfam" id="PF02798">
    <property type="entry name" value="GST_N"/>
    <property type="match status" value="1"/>
</dbReference>
<dbReference type="GO" id="GO:0005737">
    <property type="term" value="C:cytoplasm"/>
    <property type="evidence" value="ECO:0007669"/>
    <property type="project" value="UniProtKB-ARBA"/>
</dbReference>
<dbReference type="PANTHER" id="PTHR44051">
    <property type="entry name" value="GLUTATHIONE S-TRANSFERASE-RELATED"/>
    <property type="match status" value="1"/>
</dbReference>
<dbReference type="EC" id="2.5.1.18" evidence="2"/>
<dbReference type="FunCoup" id="D5GEW8">
    <property type="interactions" value="639"/>
</dbReference>
<dbReference type="SUPFAM" id="SSF47616">
    <property type="entry name" value="GST C-terminal domain-like"/>
    <property type="match status" value="1"/>
</dbReference>
<evidence type="ECO:0000256" key="1">
    <source>
        <dbReference type="ARBA" id="ARBA00007409"/>
    </source>
</evidence>
<dbReference type="RefSeq" id="XP_002838870.1">
    <property type="nucleotide sequence ID" value="XM_002838824.1"/>
</dbReference>